<gene>
    <name evidence="1" type="ORF">EYF80_009652</name>
</gene>
<proteinExistence type="predicted"/>
<dbReference type="EMBL" id="SRLO01000057">
    <property type="protein sequence ID" value="TNN80140.1"/>
    <property type="molecule type" value="Genomic_DNA"/>
</dbReference>
<name>A0A4Z2IQ64_9TELE</name>
<reference evidence="1 2" key="1">
    <citation type="submission" date="2019-03" db="EMBL/GenBank/DDBJ databases">
        <title>First draft genome of Liparis tanakae, snailfish: a comprehensive survey of snailfish specific genes.</title>
        <authorList>
            <person name="Kim W."/>
            <person name="Song I."/>
            <person name="Jeong J.-H."/>
            <person name="Kim D."/>
            <person name="Kim S."/>
            <person name="Ryu S."/>
            <person name="Song J.Y."/>
            <person name="Lee S.K."/>
        </authorList>
    </citation>
    <scope>NUCLEOTIDE SEQUENCE [LARGE SCALE GENOMIC DNA]</scope>
    <source>
        <tissue evidence="1">Muscle</tissue>
    </source>
</reference>
<comment type="caution">
    <text evidence="1">The sequence shown here is derived from an EMBL/GenBank/DDBJ whole genome shotgun (WGS) entry which is preliminary data.</text>
</comment>
<keyword evidence="2" id="KW-1185">Reference proteome</keyword>
<evidence type="ECO:0000313" key="1">
    <source>
        <dbReference type="EMBL" id="TNN80140.1"/>
    </source>
</evidence>
<accession>A0A4Z2IQ64</accession>
<protein>
    <submittedName>
        <fullName evidence="1">Uncharacterized protein</fullName>
    </submittedName>
</protein>
<dbReference type="Proteomes" id="UP000314294">
    <property type="component" value="Unassembled WGS sequence"/>
</dbReference>
<sequence length="94" mass="10739">MTRGSRDHFSLPAKRMVVRLSHATRQIVTPDVTGSEVQEFMRRETGRAQRCLKPARCRPPKGKTTPCQGRMKQLLATETCKLSTQSKRNNIKEE</sequence>
<organism evidence="1 2">
    <name type="scientific">Liparis tanakae</name>
    <name type="common">Tanaka's snailfish</name>
    <dbReference type="NCBI Taxonomy" id="230148"/>
    <lineage>
        <taxon>Eukaryota</taxon>
        <taxon>Metazoa</taxon>
        <taxon>Chordata</taxon>
        <taxon>Craniata</taxon>
        <taxon>Vertebrata</taxon>
        <taxon>Euteleostomi</taxon>
        <taxon>Actinopterygii</taxon>
        <taxon>Neopterygii</taxon>
        <taxon>Teleostei</taxon>
        <taxon>Neoteleostei</taxon>
        <taxon>Acanthomorphata</taxon>
        <taxon>Eupercaria</taxon>
        <taxon>Perciformes</taxon>
        <taxon>Cottioidei</taxon>
        <taxon>Cottales</taxon>
        <taxon>Liparidae</taxon>
        <taxon>Liparis</taxon>
    </lineage>
</organism>
<evidence type="ECO:0000313" key="2">
    <source>
        <dbReference type="Proteomes" id="UP000314294"/>
    </source>
</evidence>
<dbReference type="AlphaFoldDB" id="A0A4Z2IQ64"/>